<dbReference type="InterPro" id="IPR001138">
    <property type="entry name" value="Zn2Cys6_DnaBD"/>
</dbReference>
<keyword evidence="5" id="KW-0539">Nucleus</keyword>
<evidence type="ECO:0000256" key="7">
    <source>
        <dbReference type="SAM" id="Phobius"/>
    </source>
</evidence>
<organism evidence="9 10">
    <name type="scientific">Protomyces lactucae-debilis</name>
    <dbReference type="NCBI Taxonomy" id="2754530"/>
    <lineage>
        <taxon>Eukaryota</taxon>
        <taxon>Fungi</taxon>
        <taxon>Dikarya</taxon>
        <taxon>Ascomycota</taxon>
        <taxon>Taphrinomycotina</taxon>
        <taxon>Taphrinomycetes</taxon>
        <taxon>Taphrinales</taxon>
        <taxon>Protomycetaceae</taxon>
        <taxon>Protomyces</taxon>
    </lineage>
</organism>
<dbReference type="Pfam" id="PF00172">
    <property type="entry name" value="Zn_clus"/>
    <property type="match status" value="1"/>
</dbReference>
<dbReference type="Gene3D" id="4.10.240.10">
    <property type="entry name" value="Zn(2)-C6 fungal-type DNA-binding domain"/>
    <property type="match status" value="1"/>
</dbReference>
<dbReference type="Proteomes" id="UP000193685">
    <property type="component" value="Unassembled WGS sequence"/>
</dbReference>
<evidence type="ECO:0000259" key="8">
    <source>
        <dbReference type="PROSITE" id="PS50048"/>
    </source>
</evidence>
<evidence type="ECO:0000256" key="1">
    <source>
        <dbReference type="ARBA" id="ARBA00022723"/>
    </source>
</evidence>
<dbReference type="GO" id="GO:0000981">
    <property type="term" value="F:DNA-binding transcription factor activity, RNA polymerase II-specific"/>
    <property type="evidence" value="ECO:0007669"/>
    <property type="project" value="InterPro"/>
</dbReference>
<dbReference type="InterPro" id="IPR051127">
    <property type="entry name" value="Fungal_SecMet_Regulators"/>
</dbReference>
<dbReference type="SMART" id="SM00906">
    <property type="entry name" value="Fungal_trans"/>
    <property type="match status" value="1"/>
</dbReference>
<feature type="region of interest" description="Disordered" evidence="6">
    <location>
        <begin position="1"/>
        <end position="21"/>
    </location>
</feature>
<evidence type="ECO:0000256" key="6">
    <source>
        <dbReference type="SAM" id="MobiDB-lite"/>
    </source>
</evidence>
<dbReference type="PANTHER" id="PTHR47424">
    <property type="entry name" value="REGULATORY PROTEIN GAL4"/>
    <property type="match status" value="1"/>
</dbReference>
<dbReference type="GO" id="GO:0008270">
    <property type="term" value="F:zinc ion binding"/>
    <property type="evidence" value="ECO:0007669"/>
    <property type="project" value="InterPro"/>
</dbReference>
<feature type="domain" description="Zn(2)-C6 fungal-type" evidence="8">
    <location>
        <begin position="24"/>
        <end position="53"/>
    </location>
</feature>
<proteinExistence type="predicted"/>
<dbReference type="OMA" id="FRMIMYR"/>
<keyword evidence="7" id="KW-0812">Transmembrane</keyword>
<keyword evidence="7" id="KW-1133">Transmembrane helix</keyword>
<dbReference type="SMART" id="SM00066">
    <property type="entry name" value="GAL4"/>
    <property type="match status" value="1"/>
</dbReference>
<evidence type="ECO:0000313" key="9">
    <source>
        <dbReference type="EMBL" id="ORY78258.1"/>
    </source>
</evidence>
<name>A0A1Y2F2X8_PROLT</name>
<feature type="transmembrane region" description="Helical" evidence="7">
    <location>
        <begin position="551"/>
        <end position="571"/>
    </location>
</feature>
<keyword evidence="2" id="KW-0805">Transcription regulation</keyword>
<dbReference type="CDD" id="cd00067">
    <property type="entry name" value="GAL4"/>
    <property type="match status" value="1"/>
</dbReference>
<evidence type="ECO:0000256" key="5">
    <source>
        <dbReference type="ARBA" id="ARBA00023242"/>
    </source>
</evidence>
<evidence type="ECO:0000256" key="4">
    <source>
        <dbReference type="ARBA" id="ARBA00023163"/>
    </source>
</evidence>
<dbReference type="PANTHER" id="PTHR47424:SF3">
    <property type="entry name" value="REGULATORY PROTEIN GAL4"/>
    <property type="match status" value="1"/>
</dbReference>
<evidence type="ECO:0000256" key="3">
    <source>
        <dbReference type="ARBA" id="ARBA00023125"/>
    </source>
</evidence>
<dbReference type="Pfam" id="PF04082">
    <property type="entry name" value="Fungal_trans"/>
    <property type="match status" value="1"/>
</dbReference>
<dbReference type="GO" id="GO:0000435">
    <property type="term" value="P:positive regulation of transcription from RNA polymerase II promoter by galactose"/>
    <property type="evidence" value="ECO:0007669"/>
    <property type="project" value="TreeGrafter"/>
</dbReference>
<dbReference type="PROSITE" id="PS50048">
    <property type="entry name" value="ZN2_CY6_FUNGAL_2"/>
    <property type="match status" value="1"/>
</dbReference>
<dbReference type="SUPFAM" id="SSF57701">
    <property type="entry name" value="Zn2/Cys6 DNA-binding domain"/>
    <property type="match status" value="1"/>
</dbReference>
<keyword evidence="7" id="KW-0472">Membrane</keyword>
<accession>A0A1Y2F2X8</accession>
<dbReference type="RefSeq" id="XP_040723369.1">
    <property type="nucleotide sequence ID" value="XM_040870683.1"/>
</dbReference>
<dbReference type="GO" id="GO:0005634">
    <property type="term" value="C:nucleus"/>
    <property type="evidence" value="ECO:0007669"/>
    <property type="project" value="TreeGrafter"/>
</dbReference>
<evidence type="ECO:0000313" key="10">
    <source>
        <dbReference type="Proteomes" id="UP000193685"/>
    </source>
</evidence>
<sequence>MAQLGARSMQNDGSPAPMNKVPAACDDCKKRHQRCNGEQPCEKCVRHSRQCQYSERIDRSPLTRKYVDELEAKLAEALDRLSRANSVANAEVTSNHVIRASHEERPQKRRRHVVRSYAGYPQAPNQSAPYSRSRNLFDVKPEFARAFEWDETDFDHLSAMTEKGVGSLAFSSGMSGFLGTSSSAAALQVLSTKTGVDNLPSEHQPNAGEVISYNPYSVSVKPHARPPQLLEEHLIQQFYWHHHPLYPLTFEPIFRAEYHNKIPKPKPWPALLNIILALGTWYSSDSSEEVNDIAFFRVAQANLSLDIFSAGDLPSVHVLALMSDYLFKRNKCNTGYLYLGLAIRMAVGIGVHREYTNSAIAPWEKEIRRRTWCTLFNMEVAACIMLGRPLCIDQFDVLPPGNLSDLDLPFDSKVMPPSVDRPTAYTCSIYHGQLSMIAMEVHTRLLLSFAPSNTEVADLHHRLELFQQSLPPYVAQEVESEPGWLTVPRLLLHWRLLNMQIILQRPAIFQLANEQFDAPSQNCLEAASESIRMISAHLFGRQSGQPVTRGLAYNAMFFAFHASIIPLYLLLNFPYSSKTSKWRSMVDTVLVVLRLLMRTLPHISKCIETIERHIQREDRRPSNDNQPDQSAGNIISSILASGVANDFDYQDVASNSSLEASHLDYNTLDILSNEAHLLGSFGGFFDHQ</sequence>
<dbReference type="EMBL" id="MCFI01000018">
    <property type="protein sequence ID" value="ORY78258.1"/>
    <property type="molecule type" value="Genomic_DNA"/>
</dbReference>
<dbReference type="CDD" id="cd12148">
    <property type="entry name" value="fungal_TF_MHR"/>
    <property type="match status" value="1"/>
</dbReference>
<dbReference type="InterPro" id="IPR007219">
    <property type="entry name" value="XnlR_reg_dom"/>
</dbReference>
<dbReference type="GO" id="GO:0006351">
    <property type="term" value="P:DNA-templated transcription"/>
    <property type="evidence" value="ECO:0007669"/>
    <property type="project" value="InterPro"/>
</dbReference>
<keyword evidence="1" id="KW-0479">Metal-binding</keyword>
<dbReference type="PROSITE" id="PS00463">
    <property type="entry name" value="ZN2_CY6_FUNGAL_1"/>
    <property type="match status" value="1"/>
</dbReference>
<keyword evidence="3" id="KW-0238">DNA-binding</keyword>
<dbReference type="GO" id="GO:0000978">
    <property type="term" value="F:RNA polymerase II cis-regulatory region sequence-specific DNA binding"/>
    <property type="evidence" value="ECO:0007669"/>
    <property type="project" value="TreeGrafter"/>
</dbReference>
<keyword evidence="10" id="KW-1185">Reference proteome</keyword>
<dbReference type="AlphaFoldDB" id="A0A1Y2F2X8"/>
<keyword evidence="4" id="KW-0804">Transcription</keyword>
<dbReference type="GeneID" id="63787282"/>
<comment type="caution">
    <text evidence="9">The sequence shown here is derived from an EMBL/GenBank/DDBJ whole genome shotgun (WGS) entry which is preliminary data.</text>
</comment>
<evidence type="ECO:0000256" key="2">
    <source>
        <dbReference type="ARBA" id="ARBA00023015"/>
    </source>
</evidence>
<dbReference type="OrthoDB" id="2283488at2759"/>
<gene>
    <name evidence="9" type="ORF">BCR37DRAFT_388976</name>
</gene>
<reference evidence="9 10" key="1">
    <citation type="submission" date="2016-07" db="EMBL/GenBank/DDBJ databases">
        <title>Pervasive Adenine N6-methylation of Active Genes in Fungi.</title>
        <authorList>
            <consortium name="DOE Joint Genome Institute"/>
            <person name="Mondo S.J."/>
            <person name="Dannebaum R.O."/>
            <person name="Kuo R.C."/>
            <person name="Labutti K."/>
            <person name="Haridas S."/>
            <person name="Kuo A."/>
            <person name="Salamov A."/>
            <person name="Ahrendt S.R."/>
            <person name="Lipzen A."/>
            <person name="Sullivan W."/>
            <person name="Andreopoulos W.B."/>
            <person name="Clum A."/>
            <person name="Lindquist E."/>
            <person name="Daum C."/>
            <person name="Ramamoorthy G.K."/>
            <person name="Gryganskyi A."/>
            <person name="Culley D."/>
            <person name="Magnuson J.K."/>
            <person name="James T.Y."/>
            <person name="O'Malley M.A."/>
            <person name="Stajich J.E."/>
            <person name="Spatafora J.W."/>
            <person name="Visel A."/>
            <person name="Grigoriev I.V."/>
        </authorList>
    </citation>
    <scope>NUCLEOTIDE SEQUENCE [LARGE SCALE GENOMIC DNA]</scope>
    <source>
        <strain evidence="9 10">12-1054</strain>
    </source>
</reference>
<protein>
    <submittedName>
        <fullName evidence="9">Fungal-specific transcription factor domain-domain-containing protein</fullName>
    </submittedName>
</protein>
<dbReference type="InterPro" id="IPR036864">
    <property type="entry name" value="Zn2-C6_fun-type_DNA-bd_sf"/>
</dbReference>
<dbReference type="STRING" id="56484.A0A1Y2F2X8"/>